<protein>
    <submittedName>
        <fullName evidence="3">Adaptor protein MecA</fullName>
    </submittedName>
</protein>
<feature type="compositionally biased region" description="Polar residues" evidence="2">
    <location>
        <begin position="173"/>
        <end position="182"/>
    </location>
</feature>
<gene>
    <name evidence="3" type="ORF">IAC13_06120</name>
</gene>
<evidence type="ECO:0000256" key="2">
    <source>
        <dbReference type="SAM" id="MobiDB-lite"/>
    </source>
</evidence>
<dbReference type="PANTHER" id="PTHR39161">
    <property type="entry name" value="ADAPTER PROTEIN MECA"/>
    <property type="match status" value="1"/>
</dbReference>
<comment type="similarity">
    <text evidence="1">Belongs to the MecA family.</text>
</comment>
<feature type="region of interest" description="Disordered" evidence="2">
    <location>
        <begin position="97"/>
        <end position="116"/>
    </location>
</feature>
<dbReference type="PANTHER" id="PTHR39161:SF1">
    <property type="entry name" value="ADAPTER PROTEIN MECA 1"/>
    <property type="match status" value="1"/>
</dbReference>
<reference evidence="3" key="1">
    <citation type="submission" date="2020-10" db="EMBL/GenBank/DDBJ databases">
        <authorList>
            <person name="Gilroy R."/>
        </authorList>
    </citation>
    <scope>NUCLEOTIDE SEQUENCE</scope>
    <source>
        <strain evidence="3">E3-2379</strain>
    </source>
</reference>
<comment type="caution">
    <text evidence="3">The sequence shown here is derived from an EMBL/GenBank/DDBJ whole genome shotgun (WGS) entry which is preliminary data.</text>
</comment>
<dbReference type="Gene3D" id="3.30.70.1950">
    <property type="match status" value="1"/>
</dbReference>
<dbReference type="AlphaFoldDB" id="A0A9D9I0D6"/>
<dbReference type="Proteomes" id="UP000823618">
    <property type="component" value="Unassembled WGS sequence"/>
</dbReference>
<evidence type="ECO:0000256" key="1">
    <source>
        <dbReference type="ARBA" id="ARBA00005397"/>
    </source>
</evidence>
<proteinExistence type="inferred from homology"/>
<dbReference type="Pfam" id="PF05389">
    <property type="entry name" value="MecA"/>
    <property type="match status" value="1"/>
</dbReference>
<sequence length="281" mass="31661">MKIERINENQIRCTLNRADLADRDLRLSELAYGTDKAKSLFRDMMQQASYELGFEAEDIPLMIEAIPVNQDCLILVITKVEDPDELDTRFSKFSKPISIGMDETQDESDESLDDSFEDTNAQFSDLANTASSDESSSKKPHETIFDLLNEIDNGLEELAARKEATRQGKEKSNTSIDSGSKSSSNLYRVFTFHTLSEVIKASSVLAPQYHGRNTLYKNSKTEEYQLVIYQGNTSTESFVNACSLLSEFGKREQGTYASISYLEEHFQPIIKNNAIQVLANL</sequence>
<name>A0A9D9I0D6_9FIRM</name>
<accession>A0A9D9I0D6</accession>
<dbReference type="EMBL" id="JADIML010000166">
    <property type="protein sequence ID" value="MBO8463492.1"/>
    <property type="molecule type" value="Genomic_DNA"/>
</dbReference>
<feature type="region of interest" description="Disordered" evidence="2">
    <location>
        <begin position="163"/>
        <end position="182"/>
    </location>
</feature>
<reference evidence="3" key="2">
    <citation type="journal article" date="2021" name="PeerJ">
        <title>Extensive microbial diversity within the chicken gut microbiome revealed by metagenomics and culture.</title>
        <authorList>
            <person name="Gilroy R."/>
            <person name="Ravi A."/>
            <person name="Getino M."/>
            <person name="Pursley I."/>
            <person name="Horton D.L."/>
            <person name="Alikhan N.F."/>
            <person name="Baker D."/>
            <person name="Gharbi K."/>
            <person name="Hall N."/>
            <person name="Watson M."/>
            <person name="Adriaenssens E.M."/>
            <person name="Foster-Nyarko E."/>
            <person name="Jarju S."/>
            <person name="Secka A."/>
            <person name="Antonio M."/>
            <person name="Oren A."/>
            <person name="Chaudhuri R.R."/>
            <person name="La Ragione R."/>
            <person name="Hildebrand F."/>
            <person name="Pallen M.J."/>
        </authorList>
    </citation>
    <scope>NUCLEOTIDE SEQUENCE</scope>
    <source>
        <strain evidence="3">E3-2379</strain>
    </source>
</reference>
<evidence type="ECO:0000313" key="3">
    <source>
        <dbReference type="EMBL" id="MBO8463492.1"/>
    </source>
</evidence>
<dbReference type="InterPro" id="IPR038471">
    <property type="entry name" value="MecA_C_sf"/>
</dbReference>
<feature type="compositionally biased region" description="Basic and acidic residues" evidence="2">
    <location>
        <begin position="163"/>
        <end position="172"/>
    </location>
</feature>
<organism evidence="3 4">
    <name type="scientific">Candidatus Scybalomonas excrementavium</name>
    <dbReference type="NCBI Taxonomy" id="2840943"/>
    <lineage>
        <taxon>Bacteria</taxon>
        <taxon>Bacillati</taxon>
        <taxon>Bacillota</taxon>
        <taxon>Clostridia</taxon>
        <taxon>Lachnospirales</taxon>
        <taxon>Lachnospiraceae</taxon>
        <taxon>Lachnospiraceae incertae sedis</taxon>
        <taxon>Candidatus Scybalomonas</taxon>
    </lineage>
</organism>
<dbReference type="InterPro" id="IPR008681">
    <property type="entry name" value="Neg-reg_MecA"/>
</dbReference>
<feature type="compositionally biased region" description="Acidic residues" evidence="2">
    <location>
        <begin position="103"/>
        <end position="116"/>
    </location>
</feature>
<evidence type="ECO:0000313" key="4">
    <source>
        <dbReference type="Proteomes" id="UP000823618"/>
    </source>
</evidence>